<evidence type="ECO:0000256" key="2">
    <source>
        <dbReference type="ARBA" id="ARBA00022801"/>
    </source>
</evidence>
<organism evidence="5 6">
    <name type="scientific">Synoicihabitans lomoniglobus</name>
    <dbReference type="NCBI Taxonomy" id="2909285"/>
    <lineage>
        <taxon>Bacteria</taxon>
        <taxon>Pseudomonadati</taxon>
        <taxon>Verrucomicrobiota</taxon>
        <taxon>Opitutia</taxon>
        <taxon>Opitutales</taxon>
        <taxon>Opitutaceae</taxon>
        <taxon>Synoicihabitans</taxon>
    </lineage>
</organism>
<feature type="site" description="Important for substrate specificity" evidence="4">
    <location>
        <position position="19"/>
    </location>
</feature>
<keyword evidence="3 4" id="KW-0546">Nucleotide metabolism</keyword>
<comment type="subcellular location">
    <subcellularLocation>
        <location evidence="4">Cytoplasm</location>
    </subcellularLocation>
</comment>
<gene>
    <name evidence="5" type="ORF">PXH66_08020</name>
</gene>
<dbReference type="GO" id="GO:0005737">
    <property type="term" value="C:cytoplasm"/>
    <property type="evidence" value="ECO:0007669"/>
    <property type="project" value="UniProtKB-SubCell"/>
</dbReference>
<dbReference type="NCBIfam" id="TIGR00172">
    <property type="entry name" value="maf"/>
    <property type="match status" value="1"/>
</dbReference>
<dbReference type="SUPFAM" id="SSF52972">
    <property type="entry name" value="ITPase-like"/>
    <property type="match status" value="1"/>
</dbReference>
<dbReference type="Gene3D" id="3.90.950.10">
    <property type="match status" value="1"/>
</dbReference>
<protein>
    <recommendedName>
        <fullName evidence="4">dTTP/UTP pyrophosphatase</fullName>
        <shortName evidence="4">dTTPase/UTPase</shortName>
        <ecNumber evidence="4">3.6.1.9</ecNumber>
    </recommendedName>
    <alternativeName>
        <fullName evidence="4">Nucleoside triphosphate pyrophosphatase</fullName>
    </alternativeName>
    <alternativeName>
        <fullName evidence="4">Nucleotide pyrophosphatase</fullName>
        <shortName evidence="4">Nucleotide PPase</shortName>
    </alternativeName>
</protein>
<comment type="function">
    <text evidence="4">Nucleoside triphosphate pyrophosphatase that hydrolyzes dTTP and UTP. May have a dual role in cell division arrest and in preventing the incorporation of modified nucleotides into cellular nucleic acids.</text>
</comment>
<dbReference type="Pfam" id="PF02545">
    <property type="entry name" value="Maf"/>
    <property type="match status" value="1"/>
</dbReference>
<dbReference type="PIRSF" id="PIRSF006305">
    <property type="entry name" value="Maf"/>
    <property type="match status" value="1"/>
</dbReference>
<comment type="cofactor">
    <cofactor evidence="1 4">
        <name>a divalent metal cation</name>
        <dbReference type="ChEBI" id="CHEBI:60240"/>
    </cofactor>
</comment>
<dbReference type="PANTHER" id="PTHR43213">
    <property type="entry name" value="BIFUNCTIONAL DTTP/UTP PYROPHOSPHATASE/METHYLTRANSFERASE PROTEIN-RELATED"/>
    <property type="match status" value="1"/>
</dbReference>
<dbReference type="PANTHER" id="PTHR43213:SF5">
    <property type="entry name" value="BIFUNCTIONAL DTTP_UTP PYROPHOSPHATASE_METHYLTRANSFERASE PROTEIN-RELATED"/>
    <property type="match status" value="1"/>
</dbReference>
<comment type="similarity">
    <text evidence="4">Belongs to the Maf family. YhdE subfamily.</text>
</comment>
<evidence type="ECO:0000256" key="4">
    <source>
        <dbReference type="HAMAP-Rule" id="MF_00528"/>
    </source>
</evidence>
<evidence type="ECO:0000313" key="5">
    <source>
        <dbReference type="EMBL" id="WED66794.1"/>
    </source>
</evidence>
<comment type="caution">
    <text evidence="4">Lacks conserved residue(s) required for the propagation of feature annotation.</text>
</comment>
<sequence>MSDSAASTRTLILASASPRRRELLASLGVTFDVITADVVEHEDPTTDPREMVAHNAALKADWVAARHPDRWVLGADTTVFIDGHALNKPADRVEARAMLRRLSGRTHTVFTGLALRHTATHRAIDEGVASDVTFNSLSDATIETYLSQVHTLDKAGGYAIQEHGELIVARQSGSFSNIVGLPLERTKQILTELGLLR</sequence>
<dbReference type="InterPro" id="IPR029001">
    <property type="entry name" value="ITPase-like_fam"/>
</dbReference>
<dbReference type="GO" id="GO:0009117">
    <property type="term" value="P:nucleotide metabolic process"/>
    <property type="evidence" value="ECO:0007669"/>
    <property type="project" value="UniProtKB-KW"/>
</dbReference>
<evidence type="ECO:0000313" key="6">
    <source>
        <dbReference type="Proteomes" id="UP001218638"/>
    </source>
</evidence>
<dbReference type="Proteomes" id="UP001218638">
    <property type="component" value="Chromosome"/>
</dbReference>
<keyword evidence="6" id="KW-1185">Reference proteome</keyword>
<dbReference type="KEGG" id="slom:PXH66_08020"/>
<feature type="site" description="Important for substrate specificity" evidence="4">
    <location>
        <position position="161"/>
    </location>
</feature>
<comment type="catalytic activity">
    <reaction evidence="4">
        <text>dTTP + H2O = dTMP + diphosphate + H(+)</text>
        <dbReference type="Rhea" id="RHEA:28534"/>
        <dbReference type="ChEBI" id="CHEBI:15377"/>
        <dbReference type="ChEBI" id="CHEBI:15378"/>
        <dbReference type="ChEBI" id="CHEBI:33019"/>
        <dbReference type="ChEBI" id="CHEBI:37568"/>
        <dbReference type="ChEBI" id="CHEBI:63528"/>
        <dbReference type="EC" id="3.6.1.9"/>
    </reaction>
</comment>
<evidence type="ECO:0000256" key="3">
    <source>
        <dbReference type="ARBA" id="ARBA00023080"/>
    </source>
</evidence>
<comment type="catalytic activity">
    <reaction evidence="4">
        <text>UTP + H2O = UMP + diphosphate + H(+)</text>
        <dbReference type="Rhea" id="RHEA:29395"/>
        <dbReference type="ChEBI" id="CHEBI:15377"/>
        <dbReference type="ChEBI" id="CHEBI:15378"/>
        <dbReference type="ChEBI" id="CHEBI:33019"/>
        <dbReference type="ChEBI" id="CHEBI:46398"/>
        <dbReference type="ChEBI" id="CHEBI:57865"/>
        <dbReference type="EC" id="3.6.1.9"/>
    </reaction>
</comment>
<reference evidence="5" key="1">
    <citation type="submission" date="2023-03" db="EMBL/GenBank/DDBJ databases">
        <title>Lomoglobus Profundus gen. nov., sp. nov., a novel member of the phylum Verrucomicrobia, isolated from deep-marine sediment of South China Sea.</title>
        <authorList>
            <person name="Ahmad T."/>
            <person name="Ishaq S.E."/>
            <person name="Wang F."/>
        </authorList>
    </citation>
    <scope>NUCLEOTIDE SEQUENCE</scope>
    <source>
        <strain evidence="5">LMO-M01</strain>
    </source>
</reference>
<dbReference type="InterPro" id="IPR003697">
    <property type="entry name" value="Maf-like"/>
</dbReference>
<dbReference type="EMBL" id="CP119075">
    <property type="protein sequence ID" value="WED66794.1"/>
    <property type="molecule type" value="Genomic_DNA"/>
</dbReference>
<dbReference type="GO" id="GO:0047429">
    <property type="term" value="F:nucleoside triphosphate diphosphatase activity"/>
    <property type="evidence" value="ECO:0007669"/>
    <property type="project" value="UniProtKB-EC"/>
</dbReference>
<proteinExistence type="inferred from homology"/>
<dbReference type="AlphaFoldDB" id="A0AAF0I4H8"/>
<dbReference type="RefSeq" id="WP_330928955.1">
    <property type="nucleotide sequence ID" value="NZ_CP119075.1"/>
</dbReference>
<feature type="site" description="Important for substrate specificity" evidence="4">
    <location>
        <position position="77"/>
    </location>
</feature>
<name>A0AAF0I4H8_9BACT</name>
<keyword evidence="2 4" id="KW-0378">Hydrolase</keyword>
<dbReference type="HAMAP" id="MF_00528">
    <property type="entry name" value="Maf"/>
    <property type="match status" value="1"/>
</dbReference>
<accession>A0AAF0I4H8</accession>
<dbReference type="EC" id="3.6.1.9" evidence="4"/>
<evidence type="ECO:0000256" key="1">
    <source>
        <dbReference type="ARBA" id="ARBA00001968"/>
    </source>
</evidence>
<keyword evidence="4" id="KW-0963">Cytoplasm</keyword>
<feature type="active site" description="Proton acceptor" evidence="4">
    <location>
        <position position="76"/>
    </location>
</feature>
<dbReference type="CDD" id="cd00555">
    <property type="entry name" value="Maf"/>
    <property type="match status" value="1"/>
</dbReference>